<dbReference type="AlphaFoldDB" id="A0A426XX07"/>
<feature type="region of interest" description="Disordered" evidence="1">
    <location>
        <begin position="99"/>
        <end position="210"/>
    </location>
</feature>
<feature type="compositionally biased region" description="Basic residues" evidence="1">
    <location>
        <begin position="152"/>
        <end position="167"/>
    </location>
</feature>
<feature type="compositionally biased region" description="Polar residues" evidence="1">
    <location>
        <begin position="138"/>
        <end position="151"/>
    </location>
</feature>
<reference evidence="2 3" key="1">
    <citation type="journal article" date="2014" name="Agronomy (Basel)">
        <title>A Draft Genome Sequence for Ensete ventricosum, the Drought-Tolerant Tree Against Hunger.</title>
        <authorList>
            <person name="Harrison J."/>
            <person name="Moore K.A."/>
            <person name="Paszkiewicz K."/>
            <person name="Jones T."/>
            <person name="Grant M."/>
            <person name="Ambacheew D."/>
            <person name="Muzemil S."/>
            <person name="Studholme D.J."/>
        </authorList>
    </citation>
    <scope>NUCLEOTIDE SEQUENCE [LARGE SCALE GENOMIC DNA]</scope>
</reference>
<accession>A0A426XX07</accession>
<feature type="compositionally biased region" description="Basic and acidic residues" evidence="1">
    <location>
        <begin position="188"/>
        <end position="205"/>
    </location>
</feature>
<evidence type="ECO:0000313" key="3">
    <source>
        <dbReference type="Proteomes" id="UP000287651"/>
    </source>
</evidence>
<dbReference type="Proteomes" id="UP000287651">
    <property type="component" value="Unassembled WGS sequence"/>
</dbReference>
<comment type="caution">
    <text evidence="2">The sequence shown here is derived from an EMBL/GenBank/DDBJ whole genome shotgun (WGS) entry which is preliminary data.</text>
</comment>
<sequence length="250" mass="27289">MVKREKRPRGRDVMQDLVGREDDEGMVIAAGSNQIGHLDEALEPGVVLDVEAVELDPAIPGVAGLLSLRSRRRIEEVLDLVAVDVDGQNRVRRLRHQLLAEVGSNEPPGPDHADRHRPNRAPVKIQPPSTCHLRIPSTKPSQSARSAPTNRTRSRKNTGRKLRQRAKSVRDQEGNAGAWCTTSASEQRGSEGRKSGGATDLERSARRGGCIGEGRGDASVAYLNTQPSRIRLFGSLSLGLFINDVVYMTN</sequence>
<organism evidence="2 3">
    <name type="scientific">Ensete ventricosum</name>
    <name type="common">Abyssinian banana</name>
    <name type="synonym">Musa ensete</name>
    <dbReference type="NCBI Taxonomy" id="4639"/>
    <lineage>
        <taxon>Eukaryota</taxon>
        <taxon>Viridiplantae</taxon>
        <taxon>Streptophyta</taxon>
        <taxon>Embryophyta</taxon>
        <taxon>Tracheophyta</taxon>
        <taxon>Spermatophyta</taxon>
        <taxon>Magnoliopsida</taxon>
        <taxon>Liliopsida</taxon>
        <taxon>Zingiberales</taxon>
        <taxon>Musaceae</taxon>
        <taxon>Ensete</taxon>
    </lineage>
</organism>
<evidence type="ECO:0000313" key="2">
    <source>
        <dbReference type="EMBL" id="RRT44053.1"/>
    </source>
</evidence>
<name>A0A426XX07_ENSVE</name>
<dbReference type="EMBL" id="AMZH03016729">
    <property type="protein sequence ID" value="RRT44053.1"/>
    <property type="molecule type" value="Genomic_DNA"/>
</dbReference>
<gene>
    <name evidence="2" type="ORF">B296_00053470</name>
</gene>
<evidence type="ECO:0000256" key="1">
    <source>
        <dbReference type="SAM" id="MobiDB-lite"/>
    </source>
</evidence>
<proteinExistence type="predicted"/>
<protein>
    <submittedName>
        <fullName evidence="2">Uncharacterized protein</fullName>
    </submittedName>
</protein>